<dbReference type="InterPro" id="IPR015947">
    <property type="entry name" value="PUA-like_sf"/>
</dbReference>
<reference evidence="5 6" key="1">
    <citation type="journal article" date="2018" name="IMA Fungus">
        <title>IMA Genome-F 10: Nine draft genome sequences of Claviceps purpurea s.lat., including C. arundinis, C. humidiphila, and C. cf. spartinae, pseudomolecules for the pitch canker pathogen Fusarium circinatum, draft genome of Davidsoniella eucalypti, Grosmannia galeiformis, Quambalaria eucalypti, and Teratosphaeria destructans.</title>
        <authorList>
            <person name="Wingfield B.D."/>
            <person name="Liu M."/>
            <person name="Nguyen H.D."/>
            <person name="Lane F.A."/>
            <person name="Morgan S.W."/>
            <person name="De Vos L."/>
            <person name="Wilken P.M."/>
            <person name="Duong T.A."/>
            <person name="Aylward J."/>
            <person name="Coetzee M.P."/>
            <person name="Dadej K."/>
            <person name="De Beer Z.W."/>
            <person name="Findlay W."/>
            <person name="Havenga M."/>
            <person name="Kolarik M."/>
            <person name="Menzies J.G."/>
            <person name="Naidoo K."/>
            <person name="Pochopski O."/>
            <person name="Shoukouhi P."/>
            <person name="Santana Q.C."/>
            <person name="Seifert K.A."/>
            <person name="Soal N."/>
            <person name="Steenkamp E.T."/>
            <person name="Tatham C.T."/>
            <person name="van der Nest M.A."/>
            <person name="Wingfield M.J."/>
        </authorList>
    </citation>
    <scope>NUCLEOTIDE SEQUENCE [LARGE SCALE GENOMIC DNA]</scope>
    <source>
        <strain evidence="5">CMW44962</strain>
    </source>
</reference>
<dbReference type="SUPFAM" id="SSF88697">
    <property type="entry name" value="PUA domain-like"/>
    <property type="match status" value="1"/>
</dbReference>
<name>A0A9W7W648_9PEZI</name>
<protein>
    <submittedName>
        <fullName evidence="5">YDG/SRA domain-containing protein</fullName>
    </submittedName>
</protein>
<reference evidence="5 6" key="2">
    <citation type="journal article" date="2021" name="Curr. Genet.">
        <title>Genetic response to nitrogen starvation in the aggressive Eucalyptus foliar pathogen Teratosphaeria destructans.</title>
        <authorList>
            <person name="Havenga M."/>
            <person name="Wingfield B.D."/>
            <person name="Wingfield M.J."/>
            <person name="Dreyer L.L."/>
            <person name="Roets F."/>
            <person name="Aylward J."/>
        </authorList>
    </citation>
    <scope>NUCLEOTIDE SEQUENCE [LARGE SCALE GENOMIC DNA]</scope>
    <source>
        <strain evidence="5">CMW44962</strain>
    </source>
</reference>
<evidence type="ECO:0000313" key="5">
    <source>
        <dbReference type="EMBL" id="KAH9844517.1"/>
    </source>
</evidence>
<dbReference type="GO" id="GO:0005634">
    <property type="term" value="C:nucleus"/>
    <property type="evidence" value="ECO:0007669"/>
    <property type="project" value="UniProtKB-SubCell"/>
</dbReference>
<evidence type="ECO:0000256" key="1">
    <source>
        <dbReference type="ARBA" id="ARBA00023242"/>
    </source>
</evidence>
<comment type="subcellular location">
    <subcellularLocation>
        <location evidence="2">Nucleus</location>
    </subcellularLocation>
</comment>
<organism evidence="5 6">
    <name type="scientific">Teratosphaeria destructans</name>
    <dbReference type="NCBI Taxonomy" id="418781"/>
    <lineage>
        <taxon>Eukaryota</taxon>
        <taxon>Fungi</taxon>
        <taxon>Dikarya</taxon>
        <taxon>Ascomycota</taxon>
        <taxon>Pezizomycotina</taxon>
        <taxon>Dothideomycetes</taxon>
        <taxon>Dothideomycetidae</taxon>
        <taxon>Mycosphaerellales</taxon>
        <taxon>Teratosphaeriaceae</taxon>
        <taxon>Teratosphaeria</taxon>
    </lineage>
</organism>
<evidence type="ECO:0000256" key="3">
    <source>
        <dbReference type="SAM" id="MobiDB-lite"/>
    </source>
</evidence>
<sequence length="199" mass="22366">MAPKQSKEKDSTPEPLTWSPPADHALFGEGRALYGLATRGGGLVRNPQLPDMPFQKHGDNDIELGIWFYHLRQMVVRGAHGEYRKGVSGNAHNGVFTVCVVAGSGYKAGDDSKGRSHKDYRPQTTSLRRTSYRVFKAEPDRKDLKGSVRVSREVTVYAKTTVSRYDGLYDVVDKDEEYFLGNDNYLHPCFRLQRRAGQA</sequence>
<evidence type="ECO:0000313" key="6">
    <source>
        <dbReference type="Proteomes" id="UP001138500"/>
    </source>
</evidence>
<keyword evidence="6" id="KW-1185">Reference proteome</keyword>
<dbReference type="Pfam" id="PF02182">
    <property type="entry name" value="SAD_SRA"/>
    <property type="match status" value="1"/>
</dbReference>
<comment type="caution">
    <text evidence="5">The sequence shown here is derived from an EMBL/GenBank/DDBJ whole genome shotgun (WGS) entry which is preliminary data.</text>
</comment>
<proteinExistence type="predicted"/>
<evidence type="ECO:0000256" key="2">
    <source>
        <dbReference type="PROSITE-ProRule" id="PRU00358"/>
    </source>
</evidence>
<dbReference type="Proteomes" id="UP001138500">
    <property type="component" value="Unassembled WGS sequence"/>
</dbReference>
<feature type="domain" description="YDG" evidence="4">
    <location>
        <begin position="57"/>
        <end position="194"/>
    </location>
</feature>
<dbReference type="EMBL" id="RIBY02000324">
    <property type="protein sequence ID" value="KAH9844517.1"/>
    <property type="molecule type" value="Genomic_DNA"/>
</dbReference>
<gene>
    <name evidence="5" type="ORF">Tdes44962_MAKER07341</name>
</gene>
<feature type="region of interest" description="Disordered" evidence="3">
    <location>
        <begin position="1"/>
        <end position="22"/>
    </location>
</feature>
<dbReference type="PROSITE" id="PS51015">
    <property type="entry name" value="YDG"/>
    <property type="match status" value="1"/>
</dbReference>
<accession>A0A9W7W648</accession>
<keyword evidence="1 2" id="KW-0539">Nucleus</keyword>
<feature type="compositionally biased region" description="Basic and acidic residues" evidence="3">
    <location>
        <begin position="1"/>
        <end position="12"/>
    </location>
</feature>
<dbReference type="Gene3D" id="2.30.280.10">
    <property type="entry name" value="SRA-YDG"/>
    <property type="match status" value="1"/>
</dbReference>
<dbReference type="OrthoDB" id="2270193at2759"/>
<dbReference type="InterPro" id="IPR036987">
    <property type="entry name" value="SRA-YDG_sf"/>
</dbReference>
<dbReference type="AlphaFoldDB" id="A0A9W7W648"/>
<evidence type="ECO:0000259" key="4">
    <source>
        <dbReference type="PROSITE" id="PS51015"/>
    </source>
</evidence>
<dbReference type="InterPro" id="IPR003105">
    <property type="entry name" value="SRA_YDG"/>
</dbReference>